<dbReference type="AlphaFoldDB" id="A0A6A4WZG6"/>
<name>A0A6A4WZG6_AMPAM</name>
<dbReference type="Proteomes" id="UP000440578">
    <property type="component" value="Unassembled WGS sequence"/>
</dbReference>
<evidence type="ECO:0000256" key="1">
    <source>
        <dbReference type="SAM" id="MobiDB-lite"/>
    </source>
</evidence>
<sequence>MGPMMNQLSAFDGYTSFNDPFSEEFSMCMFQMLAEFMRTMPTSDVSGWSSAPASSGDVQITELDSTTPGPPEVVCADPMPPPPPTQSALPMEPLRVDTYSATDLPADDLHTLLSSCSEDQWDEPAGAGPSPVPSDFGAAAQPSPDGLGGGGFRAPTNGLSSAQYPPCAAPQRHPSYPPAVPPQTCAMQAQQQSPCGYPAASPQSYVSASPQSCGVQSPAQSFSAASPQSRYSSMSPGQCYASPAANGQMMSPPYGQPVRQSCQFQPAEAPPAGYQETGMFLSPPQQQAVPGYSHSQEMSNRHLMTQTAMDTGQLAPSELGALELAVDSLPLLLTPPTSSNPQPPDDAIMNWSHG</sequence>
<gene>
    <name evidence="2" type="ORF">FJT64_001877</name>
</gene>
<organism evidence="2 3">
    <name type="scientific">Amphibalanus amphitrite</name>
    <name type="common">Striped barnacle</name>
    <name type="synonym">Balanus amphitrite</name>
    <dbReference type="NCBI Taxonomy" id="1232801"/>
    <lineage>
        <taxon>Eukaryota</taxon>
        <taxon>Metazoa</taxon>
        <taxon>Ecdysozoa</taxon>
        <taxon>Arthropoda</taxon>
        <taxon>Crustacea</taxon>
        <taxon>Multicrustacea</taxon>
        <taxon>Cirripedia</taxon>
        <taxon>Thoracica</taxon>
        <taxon>Thoracicalcarea</taxon>
        <taxon>Balanomorpha</taxon>
        <taxon>Balanoidea</taxon>
        <taxon>Balanidae</taxon>
        <taxon>Amphibalaninae</taxon>
        <taxon>Amphibalanus</taxon>
    </lineage>
</organism>
<reference evidence="2 3" key="1">
    <citation type="submission" date="2019-07" db="EMBL/GenBank/DDBJ databases">
        <title>Draft genome assembly of a fouling barnacle, Amphibalanus amphitrite (Darwin, 1854): The first reference genome for Thecostraca.</title>
        <authorList>
            <person name="Kim W."/>
        </authorList>
    </citation>
    <scope>NUCLEOTIDE SEQUENCE [LARGE SCALE GENOMIC DNA]</scope>
    <source>
        <strain evidence="2">SNU_AA5</strain>
        <tissue evidence="2">Soma without cirri and trophi</tissue>
    </source>
</reference>
<dbReference type="OrthoDB" id="6342841at2759"/>
<feature type="compositionally biased region" description="Low complexity" evidence="1">
    <location>
        <begin position="331"/>
        <end position="340"/>
    </location>
</feature>
<evidence type="ECO:0000313" key="2">
    <source>
        <dbReference type="EMBL" id="KAF0310679.1"/>
    </source>
</evidence>
<protein>
    <submittedName>
        <fullName evidence="2">Uncharacterized protein</fullName>
    </submittedName>
</protein>
<feature type="compositionally biased region" description="Polar residues" evidence="1">
    <location>
        <begin position="283"/>
        <end position="298"/>
    </location>
</feature>
<feature type="compositionally biased region" description="Low complexity" evidence="1">
    <location>
        <begin position="216"/>
        <end position="229"/>
    </location>
</feature>
<keyword evidence="3" id="KW-1185">Reference proteome</keyword>
<feature type="region of interest" description="Disordered" evidence="1">
    <location>
        <begin position="119"/>
        <end position="185"/>
    </location>
</feature>
<dbReference type="EMBL" id="VIIS01000292">
    <property type="protein sequence ID" value="KAF0310679.1"/>
    <property type="molecule type" value="Genomic_DNA"/>
</dbReference>
<accession>A0A6A4WZG6</accession>
<evidence type="ECO:0000313" key="3">
    <source>
        <dbReference type="Proteomes" id="UP000440578"/>
    </source>
</evidence>
<comment type="caution">
    <text evidence="2">The sequence shown here is derived from an EMBL/GenBank/DDBJ whole genome shotgun (WGS) entry which is preliminary data.</text>
</comment>
<feature type="compositionally biased region" description="Polar residues" evidence="1">
    <location>
        <begin position="206"/>
        <end position="215"/>
    </location>
</feature>
<proteinExistence type="predicted"/>
<feature type="region of interest" description="Disordered" evidence="1">
    <location>
        <begin position="331"/>
        <end position="354"/>
    </location>
</feature>
<feature type="region of interest" description="Disordered" evidence="1">
    <location>
        <begin position="206"/>
        <end position="298"/>
    </location>
</feature>